<dbReference type="InterPro" id="IPR013328">
    <property type="entry name" value="6PGD_dom2"/>
</dbReference>
<dbReference type="SUPFAM" id="SSF51735">
    <property type="entry name" value="NAD(P)-binding Rossmann-fold domains"/>
    <property type="match status" value="1"/>
</dbReference>
<evidence type="ECO:0000256" key="6">
    <source>
        <dbReference type="ARBA" id="ARBA00048615"/>
    </source>
</evidence>
<gene>
    <name evidence="7" type="primary">mtlD</name>
    <name evidence="10" type="ORF">J2T15_001598</name>
</gene>
<evidence type="ECO:0000313" key="10">
    <source>
        <dbReference type="EMBL" id="MDQ0112163.1"/>
    </source>
</evidence>
<evidence type="ECO:0000259" key="8">
    <source>
        <dbReference type="Pfam" id="PF01232"/>
    </source>
</evidence>
<evidence type="ECO:0000256" key="4">
    <source>
        <dbReference type="ARBA" id="ARBA00023002"/>
    </source>
</evidence>
<dbReference type="EMBL" id="JAUSSU010000003">
    <property type="protein sequence ID" value="MDQ0112163.1"/>
    <property type="molecule type" value="Genomic_DNA"/>
</dbReference>
<dbReference type="InterPro" id="IPR013131">
    <property type="entry name" value="Mannitol_DH_N"/>
</dbReference>
<dbReference type="InterPro" id="IPR023027">
    <property type="entry name" value="Mannitol_DH_CS"/>
</dbReference>
<dbReference type="Pfam" id="PF08125">
    <property type="entry name" value="Mannitol_dh_C"/>
    <property type="match status" value="1"/>
</dbReference>
<dbReference type="InterPro" id="IPR008927">
    <property type="entry name" value="6-PGluconate_DH-like_C_sf"/>
</dbReference>
<dbReference type="InterPro" id="IPR023028">
    <property type="entry name" value="Mannitol_1_phos_5_DH"/>
</dbReference>
<dbReference type="PANTHER" id="PTHR30524:SF0">
    <property type="entry name" value="ALTRONATE OXIDOREDUCTASE-RELATED"/>
    <property type="match status" value="1"/>
</dbReference>
<evidence type="ECO:0000256" key="2">
    <source>
        <dbReference type="ARBA" id="ARBA00012939"/>
    </source>
</evidence>
<accession>A0ABT9TZM6</accession>
<dbReference type="NCBIfam" id="NF002652">
    <property type="entry name" value="PRK02318.2-5"/>
    <property type="match status" value="1"/>
</dbReference>
<dbReference type="EC" id="1.1.1.17" evidence="2 7"/>
<dbReference type="InterPro" id="IPR000669">
    <property type="entry name" value="Mannitol_DH"/>
</dbReference>
<dbReference type="HAMAP" id="MF_00196">
    <property type="entry name" value="Mannitol_dehydrog"/>
    <property type="match status" value="1"/>
</dbReference>
<comment type="similarity">
    <text evidence="1 7">Belongs to the mannitol dehydrogenase family.</text>
</comment>
<name>A0ABT9TZM6_PAEHA</name>
<evidence type="ECO:0000256" key="1">
    <source>
        <dbReference type="ARBA" id="ARBA00006541"/>
    </source>
</evidence>
<dbReference type="Gene3D" id="1.10.1040.10">
    <property type="entry name" value="N-(1-d-carboxylethyl)-l-norvaline Dehydrogenase, domain 2"/>
    <property type="match status" value="1"/>
</dbReference>
<dbReference type="NCBIfam" id="NF002646">
    <property type="entry name" value="PRK02318.1-2"/>
    <property type="match status" value="1"/>
</dbReference>
<dbReference type="Pfam" id="PF01232">
    <property type="entry name" value="Mannitol_dh"/>
    <property type="match status" value="1"/>
</dbReference>
<reference evidence="10 11" key="1">
    <citation type="submission" date="2023-07" db="EMBL/GenBank/DDBJ databases">
        <title>Sorghum-associated microbial communities from plants grown in Nebraska, USA.</title>
        <authorList>
            <person name="Schachtman D."/>
        </authorList>
    </citation>
    <scope>NUCLEOTIDE SEQUENCE [LARGE SCALE GENOMIC DNA]</scope>
    <source>
        <strain evidence="10 11">CC482</strain>
    </source>
</reference>
<dbReference type="Proteomes" id="UP001229346">
    <property type="component" value="Unassembled WGS sequence"/>
</dbReference>
<comment type="catalytic activity">
    <reaction evidence="6 7">
        <text>D-mannitol 1-phosphate + NAD(+) = beta-D-fructose 6-phosphate + NADH + H(+)</text>
        <dbReference type="Rhea" id="RHEA:19661"/>
        <dbReference type="ChEBI" id="CHEBI:15378"/>
        <dbReference type="ChEBI" id="CHEBI:57540"/>
        <dbReference type="ChEBI" id="CHEBI:57634"/>
        <dbReference type="ChEBI" id="CHEBI:57945"/>
        <dbReference type="ChEBI" id="CHEBI:61381"/>
        <dbReference type="EC" id="1.1.1.17"/>
    </reaction>
</comment>
<comment type="caution">
    <text evidence="10">The sequence shown here is derived from an EMBL/GenBank/DDBJ whole genome shotgun (WGS) entry which is preliminary data.</text>
</comment>
<protein>
    <recommendedName>
        <fullName evidence="3 7">Mannitol-1-phosphate 5-dehydrogenase</fullName>
        <ecNumber evidence="2 7">1.1.1.17</ecNumber>
    </recommendedName>
</protein>
<dbReference type="PANTHER" id="PTHR30524">
    <property type="entry name" value="MANNITOL-1-PHOSPHATE 5-DEHYDROGENASE"/>
    <property type="match status" value="1"/>
</dbReference>
<proteinExistence type="inferred from homology"/>
<dbReference type="Gene3D" id="3.40.50.720">
    <property type="entry name" value="NAD(P)-binding Rossmann-like Domain"/>
    <property type="match status" value="1"/>
</dbReference>
<evidence type="ECO:0000259" key="9">
    <source>
        <dbReference type="Pfam" id="PF08125"/>
    </source>
</evidence>
<dbReference type="NCBIfam" id="NF002649">
    <property type="entry name" value="PRK02318.2-1"/>
    <property type="match status" value="1"/>
</dbReference>
<dbReference type="InterPro" id="IPR036291">
    <property type="entry name" value="NAD(P)-bd_dom_sf"/>
</dbReference>
<evidence type="ECO:0000256" key="3">
    <source>
        <dbReference type="ARBA" id="ARBA00016219"/>
    </source>
</evidence>
<feature type="binding site" evidence="7">
    <location>
        <begin position="3"/>
        <end position="14"/>
    </location>
    <ligand>
        <name>NAD(+)</name>
        <dbReference type="ChEBI" id="CHEBI:57540"/>
    </ligand>
</feature>
<dbReference type="SUPFAM" id="SSF48179">
    <property type="entry name" value="6-phosphogluconate dehydrogenase C-terminal domain-like"/>
    <property type="match status" value="1"/>
</dbReference>
<organism evidence="10 11">
    <name type="scientific">Paenibacillus harenae</name>
    <dbReference type="NCBI Taxonomy" id="306543"/>
    <lineage>
        <taxon>Bacteria</taxon>
        <taxon>Bacillati</taxon>
        <taxon>Bacillota</taxon>
        <taxon>Bacilli</taxon>
        <taxon>Bacillales</taxon>
        <taxon>Paenibacillaceae</taxon>
        <taxon>Paenibacillus</taxon>
    </lineage>
</organism>
<dbReference type="NCBIfam" id="NF002647">
    <property type="entry name" value="PRK02318.1-3"/>
    <property type="match status" value="1"/>
</dbReference>
<evidence type="ECO:0000256" key="5">
    <source>
        <dbReference type="ARBA" id="ARBA00023027"/>
    </source>
</evidence>
<dbReference type="RefSeq" id="WP_307202778.1">
    <property type="nucleotide sequence ID" value="NZ_JAUSSU010000003.1"/>
</dbReference>
<dbReference type="InterPro" id="IPR013118">
    <property type="entry name" value="Mannitol_DH_C"/>
</dbReference>
<keyword evidence="5 7" id="KW-0520">NAD</keyword>
<feature type="domain" description="Mannitol dehydrogenase N-terminal" evidence="8">
    <location>
        <begin position="1"/>
        <end position="193"/>
    </location>
</feature>
<keyword evidence="4 7" id="KW-0560">Oxidoreductase</keyword>
<dbReference type="PROSITE" id="PS00974">
    <property type="entry name" value="MANNITOL_DHGENASE"/>
    <property type="match status" value="1"/>
</dbReference>
<dbReference type="GO" id="GO:0008926">
    <property type="term" value="F:mannitol-1-phosphate 5-dehydrogenase activity"/>
    <property type="evidence" value="ECO:0007669"/>
    <property type="project" value="UniProtKB-EC"/>
</dbReference>
<feature type="domain" description="Mannitol dehydrogenase C-terminal" evidence="9">
    <location>
        <begin position="203"/>
        <end position="379"/>
    </location>
</feature>
<evidence type="ECO:0000313" key="11">
    <source>
        <dbReference type="Proteomes" id="UP001229346"/>
    </source>
</evidence>
<dbReference type="PRINTS" id="PR00084">
    <property type="entry name" value="MTLDHDRGNASE"/>
</dbReference>
<keyword evidence="11" id="KW-1185">Reference proteome</keyword>
<sequence length="392" mass="43399">MKAVHFGAGNIGRGFIGLLLHQSGYEVAFVDVNDTLVSLLQTKRQYTVKLANEQADTFLVDQVTALDGKNMAWVAETIAAVDLVTTAVGVSVLKHIAATIAKGIELRLAGSREPLHIIACENALGGSTTLKHLVYEHLSPGNRALADRLVAFPDAAVDRIVPLQQNEDPLLVTVEPFYEWTIDRSAVLPGHQEIAGVHYVDQLEPYIERKLFTVNTGHCCAAYHGYLKGYMTIQEAMKDLSIVAEVRGALQESGAALIQTYQFDEAAHSQYIEQILERFINPYLVDEIVRIGRSPIRKLSPQDRLVRPALLANQYGITVTHLTNAMAAALHFDYADDPEAVELQEMIKKHGIHRTLTEYTGLSGQSPLHSRAAEQYQQLEQWGPARKGMIER</sequence>
<evidence type="ECO:0000256" key="7">
    <source>
        <dbReference type="HAMAP-Rule" id="MF_00196"/>
    </source>
</evidence>